<keyword evidence="15" id="KW-1185">Reference proteome</keyword>
<dbReference type="PANTHER" id="PTHR18966">
    <property type="entry name" value="IONOTROPIC GLUTAMATE RECEPTOR"/>
    <property type="match status" value="1"/>
</dbReference>
<feature type="transmembrane region" description="Helical" evidence="12">
    <location>
        <begin position="73"/>
        <end position="97"/>
    </location>
</feature>
<evidence type="ECO:0000313" key="15">
    <source>
        <dbReference type="Proteomes" id="UP001432027"/>
    </source>
</evidence>
<evidence type="ECO:0000256" key="5">
    <source>
        <dbReference type="ARBA" id="ARBA00022989"/>
    </source>
</evidence>
<reference evidence="14" key="1">
    <citation type="submission" date="2023-10" db="EMBL/GenBank/DDBJ databases">
        <title>Genome assembly of Pristionchus species.</title>
        <authorList>
            <person name="Yoshida K."/>
            <person name="Sommer R.J."/>
        </authorList>
    </citation>
    <scope>NUCLEOTIDE SEQUENCE</scope>
    <source>
        <strain evidence="14">RS0144</strain>
    </source>
</reference>
<keyword evidence="7 12" id="KW-0472">Membrane</keyword>
<evidence type="ECO:0000256" key="4">
    <source>
        <dbReference type="ARBA" id="ARBA00022692"/>
    </source>
</evidence>
<evidence type="ECO:0000256" key="10">
    <source>
        <dbReference type="ARBA" id="ARBA00023286"/>
    </source>
</evidence>
<evidence type="ECO:0000256" key="8">
    <source>
        <dbReference type="ARBA" id="ARBA00023170"/>
    </source>
</evidence>
<evidence type="ECO:0000256" key="9">
    <source>
        <dbReference type="ARBA" id="ARBA00023180"/>
    </source>
</evidence>
<dbReference type="Gene3D" id="3.40.190.10">
    <property type="entry name" value="Periplasmic binding protein-like II"/>
    <property type="match status" value="1"/>
</dbReference>
<proteinExistence type="inferred from homology"/>
<feature type="transmembrane region" description="Helical" evidence="12">
    <location>
        <begin position="40"/>
        <end position="61"/>
    </location>
</feature>
<evidence type="ECO:0000256" key="2">
    <source>
        <dbReference type="ARBA" id="ARBA00008685"/>
    </source>
</evidence>
<keyword evidence="11" id="KW-0407">Ion channel</keyword>
<organism evidence="14 15">
    <name type="scientific">Pristionchus entomophagus</name>
    <dbReference type="NCBI Taxonomy" id="358040"/>
    <lineage>
        <taxon>Eukaryota</taxon>
        <taxon>Metazoa</taxon>
        <taxon>Ecdysozoa</taxon>
        <taxon>Nematoda</taxon>
        <taxon>Chromadorea</taxon>
        <taxon>Rhabditida</taxon>
        <taxon>Rhabditina</taxon>
        <taxon>Diplogasteromorpha</taxon>
        <taxon>Diplogasteroidea</taxon>
        <taxon>Neodiplogasteridae</taxon>
        <taxon>Pristionchus</taxon>
    </lineage>
</organism>
<accession>A0AAV5SZ31</accession>
<dbReference type="InterPro" id="IPR001638">
    <property type="entry name" value="Solute-binding_3/MltF_N"/>
</dbReference>
<dbReference type="Pfam" id="PF00497">
    <property type="entry name" value="SBP_bac_3"/>
    <property type="match status" value="1"/>
</dbReference>
<keyword evidence="3" id="KW-0813">Transport</keyword>
<evidence type="ECO:0000256" key="6">
    <source>
        <dbReference type="ARBA" id="ARBA00023065"/>
    </source>
</evidence>
<dbReference type="AlphaFoldDB" id="A0AAV5SZ31"/>
<dbReference type="SMART" id="SM00079">
    <property type="entry name" value="PBPe"/>
    <property type="match status" value="1"/>
</dbReference>
<name>A0AAV5SZ31_9BILA</name>
<sequence length="319" mass="36296">EREAVVDFSPPFFTSGLSMMIRKRGKQGRLYSLNPYSAPTWLAIVLLEIMSIATSSVLYAHMKKADKQRNGQLRIYIWLFSLLMCIGCTVMITFSVLQHLCSTSALNEEAKANPIRLIESAEELVEQDEVKYGMVNNEFTHSIFEASNSSLHRKMMETMKRNGDSSFVSDIAEGIAKVRESDGEYAFILDDAVNTMENERRPCDTRKIGEKLTTYYFAVATRKGSDLSPKVHKAMESIKARGDLDRIYHHWFIERSQCQISASARNPMSKAEQNVTYSIYGMIFGVAISVVISLIVTHFERKREHRPVKFTDEETPMTA</sequence>
<comment type="similarity">
    <text evidence="2">Belongs to the glutamate-gated ion channel (TC 1.A.10.1) family.</text>
</comment>
<gene>
    <name evidence="14" type="ORF">PENTCL1PPCAC_10762</name>
</gene>
<protein>
    <recommendedName>
        <fullName evidence="13">Ionotropic glutamate receptor C-terminal domain-containing protein</fullName>
    </recommendedName>
</protein>
<feature type="domain" description="Ionotropic glutamate receptor C-terminal" evidence="13">
    <location>
        <begin position="1"/>
        <end position="254"/>
    </location>
</feature>
<comment type="subcellular location">
    <subcellularLocation>
        <location evidence="1">Membrane</location>
        <topology evidence="1">Multi-pass membrane protein</topology>
    </subcellularLocation>
</comment>
<dbReference type="SUPFAM" id="SSF53850">
    <property type="entry name" value="Periplasmic binding protein-like II"/>
    <property type="match status" value="1"/>
</dbReference>
<dbReference type="InterPro" id="IPR001320">
    <property type="entry name" value="Iontro_rcpt_C"/>
</dbReference>
<comment type="caution">
    <text evidence="14">The sequence shown here is derived from an EMBL/GenBank/DDBJ whole genome shotgun (WGS) entry which is preliminary data.</text>
</comment>
<keyword evidence="10" id="KW-1071">Ligand-gated ion channel</keyword>
<evidence type="ECO:0000256" key="11">
    <source>
        <dbReference type="ARBA" id="ARBA00023303"/>
    </source>
</evidence>
<dbReference type="GO" id="GO:0016020">
    <property type="term" value="C:membrane"/>
    <property type="evidence" value="ECO:0007669"/>
    <property type="project" value="UniProtKB-SubCell"/>
</dbReference>
<evidence type="ECO:0000313" key="14">
    <source>
        <dbReference type="EMBL" id="GMS88587.1"/>
    </source>
</evidence>
<keyword evidence="9" id="KW-0325">Glycoprotein</keyword>
<dbReference type="GO" id="GO:0015276">
    <property type="term" value="F:ligand-gated monoatomic ion channel activity"/>
    <property type="evidence" value="ECO:0007669"/>
    <property type="project" value="InterPro"/>
</dbReference>
<keyword evidence="8" id="KW-0675">Receptor</keyword>
<keyword evidence="5 12" id="KW-1133">Transmembrane helix</keyword>
<evidence type="ECO:0000259" key="13">
    <source>
        <dbReference type="SMART" id="SM00079"/>
    </source>
</evidence>
<feature type="transmembrane region" description="Helical" evidence="12">
    <location>
        <begin position="277"/>
        <end position="299"/>
    </location>
</feature>
<evidence type="ECO:0000256" key="1">
    <source>
        <dbReference type="ARBA" id="ARBA00004141"/>
    </source>
</evidence>
<evidence type="ECO:0000256" key="7">
    <source>
        <dbReference type="ARBA" id="ARBA00023136"/>
    </source>
</evidence>
<evidence type="ECO:0000256" key="12">
    <source>
        <dbReference type="SAM" id="Phobius"/>
    </source>
</evidence>
<keyword evidence="4 12" id="KW-0812">Transmembrane</keyword>
<dbReference type="InterPro" id="IPR015683">
    <property type="entry name" value="Ionotropic_Glu_rcpt"/>
</dbReference>
<feature type="non-terminal residue" evidence="14">
    <location>
        <position position="1"/>
    </location>
</feature>
<evidence type="ECO:0000256" key="3">
    <source>
        <dbReference type="ARBA" id="ARBA00022448"/>
    </source>
</evidence>
<dbReference type="EMBL" id="BTSX01000003">
    <property type="protein sequence ID" value="GMS88587.1"/>
    <property type="molecule type" value="Genomic_DNA"/>
</dbReference>
<keyword evidence="6" id="KW-0406">Ion transport</keyword>
<dbReference type="Proteomes" id="UP001432027">
    <property type="component" value="Unassembled WGS sequence"/>
</dbReference>